<proteinExistence type="predicted"/>
<sequence>MTTSRSVLATREKPRTPISAERSTSNAIALKENKSLRPILALARRMGKTFLLTSSAWRIGLYCAVFTPVRQRITSCQICVCTHFH</sequence>
<dbReference type="EMBL" id="CWQY01000005">
    <property type="protein sequence ID" value="CSC31112.1"/>
    <property type="molecule type" value="Genomic_DNA"/>
</dbReference>
<gene>
    <name evidence="2" type="ORF">ERS013165_02036</name>
    <name evidence="3" type="ORF">ERS013200_01114</name>
</gene>
<dbReference type="Proteomes" id="UP000041770">
    <property type="component" value="Unassembled WGS sequence"/>
</dbReference>
<protein>
    <submittedName>
        <fullName evidence="2">Uncharacterized protein</fullName>
    </submittedName>
</protein>
<evidence type="ECO:0000313" key="2">
    <source>
        <dbReference type="EMBL" id="CSA62326.1"/>
    </source>
</evidence>
<name>A0A656B0L4_VIBCL</name>
<organism evidence="2 5">
    <name type="scientific">Vibrio cholerae</name>
    <dbReference type="NCBI Taxonomy" id="666"/>
    <lineage>
        <taxon>Bacteria</taxon>
        <taxon>Pseudomonadati</taxon>
        <taxon>Pseudomonadota</taxon>
        <taxon>Gammaproteobacteria</taxon>
        <taxon>Vibrionales</taxon>
        <taxon>Vibrionaceae</taxon>
        <taxon>Vibrio</taxon>
    </lineage>
</organism>
<evidence type="ECO:0000256" key="1">
    <source>
        <dbReference type="SAM" id="MobiDB-lite"/>
    </source>
</evidence>
<feature type="region of interest" description="Disordered" evidence="1">
    <location>
        <begin position="1"/>
        <end position="23"/>
    </location>
</feature>
<dbReference type="AlphaFoldDB" id="A0A656B0L4"/>
<dbReference type="EMBL" id="CWOW01000009">
    <property type="protein sequence ID" value="CSA62326.1"/>
    <property type="molecule type" value="Genomic_DNA"/>
</dbReference>
<dbReference type="Proteomes" id="UP000044806">
    <property type="component" value="Unassembled WGS sequence"/>
</dbReference>
<evidence type="ECO:0000313" key="3">
    <source>
        <dbReference type="EMBL" id="CSC31112.1"/>
    </source>
</evidence>
<accession>A0A656B0L4</accession>
<reference evidence="4 5" key="1">
    <citation type="submission" date="2015-07" db="EMBL/GenBank/DDBJ databases">
        <authorList>
            <consortium name="Pathogen Informatics"/>
        </authorList>
    </citation>
    <scope>NUCLEOTIDE SEQUENCE [LARGE SCALE GENOMIC DNA]</scope>
    <source>
        <strain evidence="3 4">A316</strain>
        <strain evidence="2 5">A51</strain>
    </source>
</reference>
<evidence type="ECO:0000313" key="5">
    <source>
        <dbReference type="Proteomes" id="UP000044806"/>
    </source>
</evidence>
<evidence type="ECO:0000313" key="4">
    <source>
        <dbReference type="Proteomes" id="UP000041770"/>
    </source>
</evidence>